<name>A0A366HPK5_9BACT</name>
<accession>A0A366HPK5</accession>
<evidence type="ECO:0000313" key="2">
    <source>
        <dbReference type="EMBL" id="RBP44390.1"/>
    </source>
</evidence>
<keyword evidence="1" id="KW-1133">Transmembrane helix</keyword>
<feature type="transmembrane region" description="Helical" evidence="1">
    <location>
        <begin position="51"/>
        <end position="68"/>
    </location>
</feature>
<proteinExistence type="predicted"/>
<dbReference type="AlphaFoldDB" id="A0A366HPK5"/>
<organism evidence="2 3">
    <name type="scientific">Roseimicrobium gellanilyticum</name>
    <dbReference type="NCBI Taxonomy" id="748857"/>
    <lineage>
        <taxon>Bacteria</taxon>
        <taxon>Pseudomonadati</taxon>
        <taxon>Verrucomicrobiota</taxon>
        <taxon>Verrucomicrobiia</taxon>
        <taxon>Verrucomicrobiales</taxon>
        <taxon>Verrucomicrobiaceae</taxon>
        <taxon>Roseimicrobium</taxon>
    </lineage>
</organism>
<evidence type="ECO:0000256" key="1">
    <source>
        <dbReference type="SAM" id="Phobius"/>
    </source>
</evidence>
<sequence length="132" mass="14815">MALVAYIVYFPLWTLATLGAYGGLIIALFTRYRTDMDRNELPGVLRGSSRLGLAALMFTLVMMCFEIAEHAPLDIPFDPASLEYMTLWSRVIAISASMLSVFAVITVIPTGWCLIWEARLRRKHQSTAPRDS</sequence>
<feature type="transmembrane region" description="Helical" evidence="1">
    <location>
        <begin position="88"/>
        <end position="115"/>
    </location>
</feature>
<dbReference type="Proteomes" id="UP000253426">
    <property type="component" value="Unassembled WGS sequence"/>
</dbReference>
<feature type="transmembrane region" description="Helical" evidence="1">
    <location>
        <begin position="6"/>
        <end position="30"/>
    </location>
</feature>
<protein>
    <submittedName>
        <fullName evidence="2">Uncharacterized protein</fullName>
    </submittedName>
</protein>
<reference evidence="2 3" key="1">
    <citation type="submission" date="2018-06" db="EMBL/GenBank/DDBJ databases">
        <title>Genomic Encyclopedia of Type Strains, Phase IV (KMG-IV): sequencing the most valuable type-strain genomes for metagenomic binning, comparative biology and taxonomic classification.</title>
        <authorList>
            <person name="Goeker M."/>
        </authorList>
    </citation>
    <scope>NUCLEOTIDE SEQUENCE [LARGE SCALE GENOMIC DNA]</scope>
    <source>
        <strain evidence="2 3">DSM 25532</strain>
    </source>
</reference>
<keyword evidence="1" id="KW-0472">Membrane</keyword>
<keyword evidence="1" id="KW-0812">Transmembrane</keyword>
<keyword evidence="3" id="KW-1185">Reference proteome</keyword>
<comment type="caution">
    <text evidence="2">The sequence shown here is derived from an EMBL/GenBank/DDBJ whole genome shotgun (WGS) entry which is preliminary data.</text>
</comment>
<evidence type="ECO:0000313" key="3">
    <source>
        <dbReference type="Proteomes" id="UP000253426"/>
    </source>
</evidence>
<gene>
    <name evidence="2" type="ORF">DES53_104210</name>
</gene>
<dbReference type="EMBL" id="QNRR01000004">
    <property type="protein sequence ID" value="RBP44390.1"/>
    <property type="molecule type" value="Genomic_DNA"/>
</dbReference>